<dbReference type="AlphaFoldDB" id="A0AAV5B0B9"/>
<evidence type="ECO:0000313" key="3">
    <source>
        <dbReference type="Proteomes" id="UP001207736"/>
    </source>
</evidence>
<proteinExistence type="predicted"/>
<evidence type="ECO:0000313" key="1">
    <source>
        <dbReference type="EMBL" id="GJM51623.1"/>
    </source>
</evidence>
<evidence type="ECO:0000313" key="4">
    <source>
        <dbReference type="Proteomes" id="UP001208692"/>
    </source>
</evidence>
<organism evidence="1 3">
    <name type="scientific">Capnocytophaga catalasegens</name>
    <dbReference type="NCBI Taxonomy" id="1004260"/>
    <lineage>
        <taxon>Bacteria</taxon>
        <taxon>Pseudomonadati</taxon>
        <taxon>Bacteroidota</taxon>
        <taxon>Flavobacteriia</taxon>
        <taxon>Flavobacteriales</taxon>
        <taxon>Flavobacteriaceae</taxon>
        <taxon>Capnocytophaga</taxon>
    </lineage>
</organism>
<name>A0AAV5B0B9_9FLAO</name>
<dbReference type="EMBL" id="BQKB01000064">
    <property type="protein sequence ID" value="GJM54165.1"/>
    <property type="molecule type" value="Genomic_DNA"/>
</dbReference>
<accession>A0AAV5B0B9</accession>
<sequence length="251" mass="29275">MKKIITLVAICVFKGIIAQNISEYQYVVVPKKFEFQRTENQYQINGLTKFLFEKYNFSTFWSDEIPREVHQNPCDMLKADVQNKSGMFVTKVIVTLIDCNGKIVFTSREGKSREKNYDKAYNEALRDAFEDIKALNYKYTKKDTNTSVFSQIQEIQSKEQVITTNDDIPPADVSNTYPILYAQPIENGYQLIDKTPKIILKLQKTSLENIYNAIDFNNINGVFYKKEAIYIFEFTKNGQTEKIFYNVNFPK</sequence>
<dbReference type="EMBL" id="BQKA01000079">
    <property type="protein sequence ID" value="GJM51623.1"/>
    <property type="molecule type" value="Genomic_DNA"/>
</dbReference>
<comment type="caution">
    <text evidence="1">The sequence shown here is derived from an EMBL/GenBank/DDBJ whole genome shotgun (WGS) entry which is preliminary data.</text>
</comment>
<dbReference type="Proteomes" id="UP001207736">
    <property type="component" value="Unassembled WGS sequence"/>
</dbReference>
<protein>
    <submittedName>
        <fullName evidence="1">Uncharacterized protein</fullName>
    </submittedName>
</protein>
<keyword evidence="4" id="KW-1185">Reference proteome</keyword>
<evidence type="ECO:0000313" key="2">
    <source>
        <dbReference type="EMBL" id="GJM54165.1"/>
    </source>
</evidence>
<reference evidence="1 4" key="1">
    <citation type="submission" date="2021-11" db="EMBL/GenBank/DDBJ databases">
        <title>Draft genome sequence of Capnocytophaga sp. strain KC07075 isolated from cat oral cavity.</title>
        <authorList>
            <person name="Suzuki M."/>
            <person name="Imaoka K."/>
            <person name="Kimura M."/>
            <person name="Morikawa S."/>
            <person name="Maeda K."/>
        </authorList>
    </citation>
    <scope>NUCLEOTIDE SEQUENCE</scope>
    <source>
        <strain evidence="1">KC07075</strain>
        <strain evidence="2 4">KC07079</strain>
    </source>
</reference>
<gene>
    <name evidence="1" type="ORF">RCZ15_25960</name>
    <name evidence="2" type="ORF">RCZ16_24810</name>
</gene>
<dbReference type="Proteomes" id="UP001208692">
    <property type="component" value="Unassembled WGS sequence"/>
</dbReference>
<dbReference type="RefSeq" id="WP_264847716.1">
    <property type="nucleotide sequence ID" value="NZ_BPMA01000068.1"/>
</dbReference>